<keyword evidence="2" id="KW-1185">Reference proteome</keyword>
<dbReference type="AlphaFoldDB" id="A0A016W7A8"/>
<comment type="caution">
    <text evidence="1">The sequence shown here is derived from an EMBL/GenBank/DDBJ whole genome shotgun (WGS) entry which is preliminary data.</text>
</comment>
<dbReference type="EMBL" id="JARK01000592">
    <property type="protein sequence ID" value="EYC35724.1"/>
    <property type="molecule type" value="Genomic_DNA"/>
</dbReference>
<name>A0A016W7A8_9BILA</name>
<organism evidence="1 2">
    <name type="scientific">Ancylostoma ceylanicum</name>
    <dbReference type="NCBI Taxonomy" id="53326"/>
    <lineage>
        <taxon>Eukaryota</taxon>
        <taxon>Metazoa</taxon>
        <taxon>Ecdysozoa</taxon>
        <taxon>Nematoda</taxon>
        <taxon>Chromadorea</taxon>
        <taxon>Rhabditida</taxon>
        <taxon>Rhabditina</taxon>
        <taxon>Rhabditomorpha</taxon>
        <taxon>Strongyloidea</taxon>
        <taxon>Ancylostomatidae</taxon>
        <taxon>Ancylostomatinae</taxon>
        <taxon>Ancylostoma</taxon>
    </lineage>
</organism>
<evidence type="ECO:0000313" key="1">
    <source>
        <dbReference type="EMBL" id="EYC35724.1"/>
    </source>
</evidence>
<sequence>MPFPRDSVFVPKPVLSLEPKLIELQVDLIRVCTAASTTYVSNMTAKERRGLRKPIYLKDELRYAVGDKCGDFLVIPKSLDKKPTELALPDPTIYGETTKRTFEYFPSS</sequence>
<accession>A0A016W7A8</accession>
<evidence type="ECO:0000313" key="2">
    <source>
        <dbReference type="Proteomes" id="UP000024635"/>
    </source>
</evidence>
<reference evidence="2" key="1">
    <citation type="journal article" date="2015" name="Nat. Genet.">
        <title>The genome and transcriptome of the zoonotic hookworm Ancylostoma ceylanicum identify infection-specific gene families.</title>
        <authorList>
            <person name="Schwarz E.M."/>
            <person name="Hu Y."/>
            <person name="Antoshechkin I."/>
            <person name="Miller M.M."/>
            <person name="Sternberg P.W."/>
            <person name="Aroian R.V."/>
        </authorList>
    </citation>
    <scope>NUCLEOTIDE SEQUENCE</scope>
    <source>
        <strain evidence="2">HY135</strain>
    </source>
</reference>
<protein>
    <submittedName>
        <fullName evidence="1">Uncharacterized protein</fullName>
    </submittedName>
</protein>
<dbReference type="OrthoDB" id="10066550at2759"/>
<gene>
    <name evidence="1" type="primary">Acey_s0992.g3327</name>
    <name evidence="1" type="ORF">Y032_0992g3327</name>
</gene>
<dbReference type="Proteomes" id="UP000024635">
    <property type="component" value="Unassembled WGS sequence"/>
</dbReference>
<proteinExistence type="predicted"/>